<dbReference type="AlphaFoldDB" id="A0A0F9MQS0"/>
<dbReference type="InterPro" id="IPR056209">
    <property type="entry name" value="SU10_adaptor"/>
</dbReference>
<proteinExistence type="predicted"/>
<dbReference type="Pfam" id="PF24175">
    <property type="entry name" value="SU10_adaptor"/>
    <property type="match status" value="1"/>
</dbReference>
<accession>A0A0F9MQS0</accession>
<gene>
    <name evidence="1" type="ORF">LCGC14_1044110</name>
</gene>
<dbReference type="EMBL" id="LAZR01004318">
    <property type="protein sequence ID" value="KKN09680.1"/>
    <property type="molecule type" value="Genomic_DNA"/>
</dbReference>
<name>A0A0F9MQS0_9ZZZZ</name>
<protein>
    <submittedName>
        <fullName evidence="1">Uncharacterized protein</fullName>
    </submittedName>
</protein>
<evidence type="ECO:0000313" key="1">
    <source>
        <dbReference type="EMBL" id="KKN09680.1"/>
    </source>
</evidence>
<organism evidence="1">
    <name type="scientific">marine sediment metagenome</name>
    <dbReference type="NCBI Taxonomy" id="412755"/>
    <lineage>
        <taxon>unclassified sequences</taxon>
        <taxon>metagenomes</taxon>
        <taxon>ecological metagenomes</taxon>
    </lineage>
</organism>
<comment type="caution">
    <text evidence="1">The sequence shown here is derived from an EMBL/GenBank/DDBJ whole genome shotgun (WGS) entry which is preliminary data.</text>
</comment>
<sequence length="239" mass="26625">MATFGLEFSEIKTRVKDYANITNIEGADTKAGRAVNDALRKLAGKRRWIGLRRQDTITPVASTQSYALTSLTGFNYPLRVFYLINGIQQPIRILSDDEWSDKTDNDSVGNPDVCAFLEISGAQKLYLSPLPSAAFVALYSTIYIDYDKKPTELSGNSDVPDIPPTNCQMALVYYATAELLAKQGDLKGLAIWEAKAEKELSKYFTSDIHFKGVKRQSGKPSMGILHGTSIIRPQRDYRQ</sequence>
<reference evidence="1" key="1">
    <citation type="journal article" date="2015" name="Nature">
        <title>Complex archaea that bridge the gap between prokaryotes and eukaryotes.</title>
        <authorList>
            <person name="Spang A."/>
            <person name="Saw J.H."/>
            <person name="Jorgensen S.L."/>
            <person name="Zaremba-Niedzwiedzka K."/>
            <person name="Martijn J."/>
            <person name="Lind A.E."/>
            <person name="van Eijk R."/>
            <person name="Schleper C."/>
            <person name="Guy L."/>
            <person name="Ettema T.J."/>
        </authorList>
    </citation>
    <scope>NUCLEOTIDE SEQUENCE</scope>
</reference>